<gene>
    <name evidence="11" type="ORF">NDU88_004761</name>
</gene>
<dbReference type="InterPro" id="IPR023796">
    <property type="entry name" value="Serpin_dom"/>
</dbReference>
<dbReference type="InterPro" id="IPR036186">
    <property type="entry name" value="Serpin_sf"/>
</dbReference>
<evidence type="ECO:0000256" key="6">
    <source>
        <dbReference type="ARBA" id="ARBA00038828"/>
    </source>
</evidence>
<keyword evidence="2" id="KW-0963">Cytoplasm</keyword>
<feature type="compositionally biased region" description="Polar residues" evidence="9">
    <location>
        <begin position="12"/>
        <end position="21"/>
    </location>
</feature>
<dbReference type="PANTHER" id="PTHR11461:SF204">
    <property type="entry name" value="SERPIN B6"/>
    <property type="match status" value="1"/>
</dbReference>
<dbReference type="InterPro" id="IPR042178">
    <property type="entry name" value="Serpin_sf_1"/>
</dbReference>
<evidence type="ECO:0000256" key="5">
    <source>
        <dbReference type="ARBA" id="ARBA00022990"/>
    </source>
</evidence>
<name>A0AAV7VJP8_PLEWA</name>
<keyword evidence="12" id="KW-1185">Reference proteome</keyword>
<comment type="caution">
    <text evidence="11">The sequence shown here is derived from an EMBL/GenBank/DDBJ whole genome shotgun (WGS) entry which is preliminary data.</text>
</comment>
<accession>A0AAV7VJP8</accession>
<dbReference type="Gene3D" id="2.30.39.10">
    <property type="entry name" value="Alpha-1-antitrypsin, domain 1"/>
    <property type="match status" value="1"/>
</dbReference>
<proteinExistence type="inferred from homology"/>
<evidence type="ECO:0000256" key="4">
    <source>
        <dbReference type="ARBA" id="ARBA00022900"/>
    </source>
</evidence>
<evidence type="ECO:0000256" key="7">
    <source>
        <dbReference type="ARBA" id="ARBA00039202"/>
    </source>
</evidence>
<dbReference type="GO" id="GO:0005737">
    <property type="term" value="C:cytoplasm"/>
    <property type="evidence" value="ECO:0007669"/>
    <property type="project" value="UniProtKB-SubCell"/>
</dbReference>
<evidence type="ECO:0000256" key="2">
    <source>
        <dbReference type="ARBA" id="ARBA00022490"/>
    </source>
</evidence>
<dbReference type="InterPro" id="IPR000215">
    <property type="entry name" value="Serpin_fam"/>
</dbReference>
<dbReference type="PROSITE" id="PS00284">
    <property type="entry name" value="SERPIN"/>
    <property type="match status" value="1"/>
</dbReference>
<dbReference type="GO" id="GO:0004867">
    <property type="term" value="F:serine-type endopeptidase inhibitor activity"/>
    <property type="evidence" value="ECO:0007669"/>
    <property type="project" value="UniProtKB-KW"/>
</dbReference>
<dbReference type="AlphaFoldDB" id="A0AAV7VJP8"/>
<keyword evidence="4" id="KW-0722">Serine protease inhibitor</keyword>
<dbReference type="InterPro" id="IPR042185">
    <property type="entry name" value="Serpin_sf_2"/>
</dbReference>
<comment type="subunit">
    <text evidence="6">Forms a complex with the monomeric form of beta-tryptase.</text>
</comment>
<dbReference type="InterPro" id="IPR023795">
    <property type="entry name" value="Serpin_CS"/>
</dbReference>
<dbReference type="EMBL" id="JANPWB010000003">
    <property type="protein sequence ID" value="KAJ1200941.1"/>
    <property type="molecule type" value="Genomic_DNA"/>
</dbReference>
<comment type="subcellular location">
    <subcellularLocation>
        <location evidence="1">Cytoplasm</location>
    </subcellularLocation>
</comment>
<evidence type="ECO:0000256" key="1">
    <source>
        <dbReference type="ARBA" id="ARBA00004496"/>
    </source>
</evidence>
<evidence type="ECO:0000256" key="8">
    <source>
        <dbReference type="RuleBase" id="RU000411"/>
    </source>
</evidence>
<dbReference type="PANTHER" id="PTHR11461">
    <property type="entry name" value="SERINE PROTEASE INHIBITOR, SERPIN"/>
    <property type="match status" value="1"/>
</dbReference>
<dbReference type="GO" id="GO:0005615">
    <property type="term" value="C:extracellular space"/>
    <property type="evidence" value="ECO:0007669"/>
    <property type="project" value="InterPro"/>
</dbReference>
<dbReference type="FunFam" id="2.10.310.10:FF:000001">
    <property type="entry name" value="Serpin family A member 1"/>
    <property type="match status" value="1"/>
</dbReference>
<evidence type="ECO:0000313" key="11">
    <source>
        <dbReference type="EMBL" id="KAJ1200941.1"/>
    </source>
</evidence>
<keyword evidence="3" id="KW-0646">Protease inhibitor</keyword>
<dbReference type="Proteomes" id="UP001066276">
    <property type="component" value="Chromosome 2_1"/>
</dbReference>
<organism evidence="11 12">
    <name type="scientific">Pleurodeles waltl</name>
    <name type="common">Iberian ribbed newt</name>
    <dbReference type="NCBI Taxonomy" id="8319"/>
    <lineage>
        <taxon>Eukaryota</taxon>
        <taxon>Metazoa</taxon>
        <taxon>Chordata</taxon>
        <taxon>Craniata</taxon>
        <taxon>Vertebrata</taxon>
        <taxon>Euteleostomi</taxon>
        <taxon>Amphibia</taxon>
        <taxon>Batrachia</taxon>
        <taxon>Caudata</taxon>
        <taxon>Salamandroidea</taxon>
        <taxon>Salamandridae</taxon>
        <taxon>Pleurodelinae</taxon>
        <taxon>Pleurodeles</taxon>
    </lineage>
</organism>
<evidence type="ECO:0000256" key="9">
    <source>
        <dbReference type="SAM" id="MobiDB-lite"/>
    </source>
</evidence>
<evidence type="ECO:0000256" key="3">
    <source>
        <dbReference type="ARBA" id="ARBA00022690"/>
    </source>
</evidence>
<dbReference type="SMART" id="SM00093">
    <property type="entry name" value="SERPIN"/>
    <property type="match status" value="1"/>
</dbReference>
<evidence type="ECO:0000259" key="10">
    <source>
        <dbReference type="SMART" id="SM00093"/>
    </source>
</evidence>
<feature type="domain" description="Serpin" evidence="10">
    <location>
        <begin position="1"/>
        <end position="158"/>
    </location>
</feature>
<evidence type="ECO:0000313" key="12">
    <source>
        <dbReference type="Proteomes" id="UP001066276"/>
    </source>
</evidence>
<reference evidence="11" key="1">
    <citation type="journal article" date="2022" name="bioRxiv">
        <title>Sequencing and chromosome-scale assembly of the giantPleurodeles waltlgenome.</title>
        <authorList>
            <person name="Brown T."/>
            <person name="Elewa A."/>
            <person name="Iarovenko S."/>
            <person name="Subramanian E."/>
            <person name="Araus A.J."/>
            <person name="Petzold A."/>
            <person name="Susuki M."/>
            <person name="Suzuki K.-i.T."/>
            <person name="Hayashi T."/>
            <person name="Toyoda A."/>
            <person name="Oliveira C."/>
            <person name="Osipova E."/>
            <person name="Leigh N.D."/>
            <person name="Simon A."/>
            <person name="Yun M.H."/>
        </authorList>
    </citation>
    <scope>NUCLEOTIDE SEQUENCE</scope>
    <source>
        <strain evidence="11">20211129_DDA</strain>
        <tissue evidence="11">Liver</tissue>
    </source>
</reference>
<protein>
    <recommendedName>
        <fullName evidence="7">Serpin B6</fullName>
    </recommendedName>
</protein>
<dbReference type="SUPFAM" id="SSF56574">
    <property type="entry name" value="Serpins"/>
    <property type="match status" value="1"/>
</dbReference>
<dbReference type="Gene3D" id="3.30.497.10">
    <property type="entry name" value="Antithrombin, subunit I, domain 2"/>
    <property type="match status" value="1"/>
</dbReference>
<comment type="similarity">
    <text evidence="8">Belongs to the serpin family.</text>
</comment>
<sequence>MRVSGPAVSPQPAKSLSTSEASGKLERQLTHEKFADWTNPQTMTTREVDLYLPRFQLEENYDLKSSLASLGMHDAFDKVKSDFSGMSDRNDLVLSKVVHKAFVDVNEEGTEAAAATAAIMRLECLIIAQRFMVDHPFLFFIRHNKTGNILFCGRFCSP</sequence>
<feature type="region of interest" description="Disordered" evidence="9">
    <location>
        <begin position="1"/>
        <end position="22"/>
    </location>
</feature>
<keyword evidence="5" id="KW-0007">Acetylation</keyword>
<dbReference type="Pfam" id="PF00079">
    <property type="entry name" value="Serpin"/>
    <property type="match status" value="1"/>
</dbReference>